<dbReference type="Pfam" id="PF02481">
    <property type="entry name" value="DNA_processg_A"/>
    <property type="match status" value="1"/>
</dbReference>
<name>A0A4R1GA64_9GAMM</name>
<evidence type="ECO:0000259" key="2">
    <source>
        <dbReference type="Pfam" id="PF02481"/>
    </source>
</evidence>
<dbReference type="Gene3D" id="1.10.10.10">
    <property type="entry name" value="Winged helix-like DNA-binding domain superfamily/Winged helix DNA-binding domain"/>
    <property type="match status" value="1"/>
</dbReference>
<dbReference type="Gene3D" id="3.40.50.450">
    <property type="match status" value="1"/>
</dbReference>
<dbReference type="PANTHER" id="PTHR43022:SF1">
    <property type="entry name" value="PROTEIN SMF"/>
    <property type="match status" value="1"/>
</dbReference>
<sequence>MSDPREWIAASLLPGIGPVTLARLRAEGVAPPDLFSNETLASSLGLKRPVRDAILSYRMGGDLYQRASELSDLAAERGWTLLHLDSPAYPDLLKQIPDPPILLWIDGDPDLLCLPQVAIVGSRHASRDGINQASRFAADLAAGGLAINSGLARGIDTAAHQGAVDAGGKTLAIIGTGLDRCYPAANLKLAQQIRDSGGALVSEYTPGTRPLAQNFPRRNRIISGLSVGTLVVEAAPRSGSLITARQALEQGREVFALPGSIHNPLSRGCHGLIREGATLVESSAHVIEELAPLLGSLLPQDVLLDDISVPDTDDPVLREIPFAPISFDDLAQRLALEPSSLQQQLMRLELEGRIELRGSLITRVG</sequence>
<comment type="similarity">
    <text evidence="1">Belongs to the DprA/Smf family.</text>
</comment>
<dbReference type="NCBIfam" id="TIGR00732">
    <property type="entry name" value="dprA"/>
    <property type="match status" value="1"/>
</dbReference>
<feature type="domain" description="DprA winged helix" evidence="3">
    <location>
        <begin position="310"/>
        <end position="355"/>
    </location>
</feature>
<dbReference type="InterPro" id="IPR036388">
    <property type="entry name" value="WH-like_DNA-bd_sf"/>
</dbReference>
<dbReference type="SUPFAM" id="SSF102405">
    <property type="entry name" value="MCP/YpsA-like"/>
    <property type="match status" value="1"/>
</dbReference>
<dbReference type="InterPro" id="IPR041614">
    <property type="entry name" value="DprA_WH"/>
</dbReference>
<protein>
    <submittedName>
        <fullName evidence="4">DNA protecting protein DprA</fullName>
    </submittedName>
</protein>
<evidence type="ECO:0000313" key="4">
    <source>
        <dbReference type="EMBL" id="TCK03593.1"/>
    </source>
</evidence>
<dbReference type="RefSeq" id="WP_132296382.1">
    <property type="nucleotide sequence ID" value="NZ_SMFU01000012.1"/>
</dbReference>
<evidence type="ECO:0000313" key="5">
    <source>
        <dbReference type="Proteomes" id="UP000294546"/>
    </source>
</evidence>
<dbReference type="EMBL" id="SMFU01000012">
    <property type="protein sequence ID" value="TCK03593.1"/>
    <property type="molecule type" value="Genomic_DNA"/>
</dbReference>
<gene>
    <name evidence="4" type="ORF">CLV83_3866</name>
</gene>
<dbReference type="Proteomes" id="UP000294546">
    <property type="component" value="Unassembled WGS sequence"/>
</dbReference>
<dbReference type="GO" id="GO:0009294">
    <property type="term" value="P:DNA-mediated transformation"/>
    <property type="evidence" value="ECO:0007669"/>
    <property type="project" value="InterPro"/>
</dbReference>
<dbReference type="OrthoDB" id="9785707at2"/>
<reference evidence="4 5" key="1">
    <citation type="submission" date="2019-03" db="EMBL/GenBank/DDBJ databases">
        <title>Genomic Encyclopedia of Archaeal and Bacterial Type Strains, Phase II (KMG-II): from individual species to whole genera.</title>
        <authorList>
            <person name="Goeker M."/>
        </authorList>
    </citation>
    <scope>NUCLEOTIDE SEQUENCE [LARGE SCALE GENOMIC DNA]</scope>
    <source>
        <strain evidence="4 5">DSM 27697</strain>
    </source>
</reference>
<evidence type="ECO:0000256" key="1">
    <source>
        <dbReference type="ARBA" id="ARBA00006525"/>
    </source>
</evidence>
<accession>A0A4R1GA64</accession>
<organism evidence="4 5">
    <name type="scientific">Marinobacterium mangrovicola</name>
    <dbReference type="NCBI Taxonomy" id="1476959"/>
    <lineage>
        <taxon>Bacteria</taxon>
        <taxon>Pseudomonadati</taxon>
        <taxon>Pseudomonadota</taxon>
        <taxon>Gammaproteobacteria</taxon>
        <taxon>Oceanospirillales</taxon>
        <taxon>Oceanospirillaceae</taxon>
        <taxon>Marinobacterium</taxon>
    </lineage>
</organism>
<dbReference type="PANTHER" id="PTHR43022">
    <property type="entry name" value="PROTEIN SMF"/>
    <property type="match status" value="1"/>
</dbReference>
<dbReference type="AlphaFoldDB" id="A0A4R1GA64"/>
<dbReference type="InterPro" id="IPR057666">
    <property type="entry name" value="DrpA_SLOG"/>
</dbReference>
<dbReference type="Pfam" id="PF17782">
    <property type="entry name" value="WHD_DprA"/>
    <property type="match status" value="1"/>
</dbReference>
<evidence type="ECO:0000259" key="3">
    <source>
        <dbReference type="Pfam" id="PF17782"/>
    </source>
</evidence>
<keyword evidence="5" id="KW-1185">Reference proteome</keyword>
<comment type="caution">
    <text evidence="4">The sequence shown here is derived from an EMBL/GenBank/DDBJ whole genome shotgun (WGS) entry which is preliminary data.</text>
</comment>
<proteinExistence type="inferred from homology"/>
<dbReference type="InterPro" id="IPR003488">
    <property type="entry name" value="DprA"/>
</dbReference>
<feature type="domain" description="Smf/DprA SLOG" evidence="2">
    <location>
        <begin position="82"/>
        <end position="290"/>
    </location>
</feature>